<keyword evidence="4" id="KW-0255">Endonuclease</keyword>
<organism evidence="8 9">
    <name type="scientific">Mucuna pruriens</name>
    <name type="common">Velvet bean</name>
    <name type="synonym">Dolichos pruriens</name>
    <dbReference type="NCBI Taxonomy" id="157652"/>
    <lineage>
        <taxon>Eukaryota</taxon>
        <taxon>Viridiplantae</taxon>
        <taxon>Streptophyta</taxon>
        <taxon>Embryophyta</taxon>
        <taxon>Tracheophyta</taxon>
        <taxon>Spermatophyta</taxon>
        <taxon>Magnoliopsida</taxon>
        <taxon>eudicotyledons</taxon>
        <taxon>Gunneridae</taxon>
        <taxon>Pentapetalae</taxon>
        <taxon>rosids</taxon>
        <taxon>fabids</taxon>
        <taxon>Fabales</taxon>
        <taxon>Fabaceae</taxon>
        <taxon>Papilionoideae</taxon>
        <taxon>50 kb inversion clade</taxon>
        <taxon>NPAAA clade</taxon>
        <taxon>indigoferoid/millettioid clade</taxon>
        <taxon>Phaseoleae</taxon>
        <taxon>Mucuna</taxon>
    </lineage>
</organism>
<keyword evidence="2" id="KW-0548">Nucleotidyltransferase</keyword>
<evidence type="ECO:0000256" key="1">
    <source>
        <dbReference type="ARBA" id="ARBA00022679"/>
    </source>
</evidence>
<evidence type="ECO:0000313" key="9">
    <source>
        <dbReference type="Proteomes" id="UP000257109"/>
    </source>
</evidence>
<gene>
    <name evidence="8" type="ORF">CR513_16771</name>
</gene>
<evidence type="ECO:0000256" key="6">
    <source>
        <dbReference type="ARBA" id="ARBA00022918"/>
    </source>
</evidence>
<dbReference type="GO" id="GO:0016787">
    <property type="term" value="F:hydrolase activity"/>
    <property type="evidence" value="ECO:0007669"/>
    <property type="project" value="UniProtKB-KW"/>
</dbReference>
<name>A0A371HBK4_MUCPR</name>
<feature type="domain" description="Reverse transcriptase RNase H-like" evidence="7">
    <location>
        <begin position="7"/>
        <end position="86"/>
    </location>
</feature>
<proteinExistence type="predicted"/>
<evidence type="ECO:0000256" key="2">
    <source>
        <dbReference type="ARBA" id="ARBA00022695"/>
    </source>
</evidence>
<dbReference type="Proteomes" id="UP000257109">
    <property type="component" value="Unassembled WGS sequence"/>
</dbReference>
<evidence type="ECO:0000256" key="5">
    <source>
        <dbReference type="ARBA" id="ARBA00022801"/>
    </source>
</evidence>
<keyword evidence="5" id="KW-0378">Hydrolase</keyword>
<reference evidence="8" key="1">
    <citation type="submission" date="2018-05" db="EMBL/GenBank/DDBJ databases">
        <title>Draft genome of Mucuna pruriens seed.</title>
        <authorList>
            <person name="Nnadi N.E."/>
            <person name="Vos R."/>
            <person name="Hasami M.H."/>
            <person name="Devisetty U.K."/>
            <person name="Aguiy J.C."/>
        </authorList>
    </citation>
    <scope>NUCLEOTIDE SEQUENCE [LARGE SCALE GENOMIC DNA]</scope>
    <source>
        <strain evidence="8">JCA_2017</strain>
    </source>
</reference>
<accession>A0A371HBK4</accession>
<dbReference type="OrthoDB" id="1426770at2759"/>
<dbReference type="InterPro" id="IPR041373">
    <property type="entry name" value="RT_RNaseH"/>
</dbReference>
<evidence type="ECO:0000313" key="8">
    <source>
        <dbReference type="EMBL" id="RDY00084.1"/>
    </source>
</evidence>
<protein>
    <recommendedName>
        <fullName evidence="7">Reverse transcriptase RNase H-like domain-containing protein</fullName>
    </recommendedName>
</protein>
<dbReference type="PANTHER" id="PTHR48475">
    <property type="entry name" value="RIBONUCLEASE H"/>
    <property type="match status" value="1"/>
</dbReference>
<keyword evidence="3" id="KW-0540">Nuclease</keyword>
<dbReference type="EMBL" id="QJKJ01003075">
    <property type="protein sequence ID" value="RDY00084.1"/>
    <property type="molecule type" value="Genomic_DNA"/>
</dbReference>
<keyword evidence="6" id="KW-0695">RNA-directed DNA polymerase</keyword>
<keyword evidence="9" id="KW-1185">Reference proteome</keyword>
<dbReference type="AlphaFoldDB" id="A0A371HBK4"/>
<dbReference type="SUPFAM" id="SSF56672">
    <property type="entry name" value="DNA/RNA polymerases"/>
    <property type="match status" value="1"/>
</dbReference>
<dbReference type="GO" id="GO:0003964">
    <property type="term" value="F:RNA-directed DNA polymerase activity"/>
    <property type="evidence" value="ECO:0007669"/>
    <property type="project" value="UniProtKB-KW"/>
</dbReference>
<feature type="non-terminal residue" evidence="8">
    <location>
        <position position="1"/>
    </location>
</feature>
<evidence type="ECO:0000259" key="7">
    <source>
        <dbReference type="Pfam" id="PF17917"/>
    </source>
</evidence>
<dbReference type="Pfam" id="PF17917">
    <property type="entry name" value="RT_RNaseH"/>
    <property type="match status" value="1"/>
</dbReference>
<sequence>MYLTILDESVGCILGQYDEYGKKEQVIYYLSKIFIDCEMRYFSLECKCCALALAARRLRQYILTHTTWLISKMDPIKYIFEKSALSGELPVEYNIIYITQKAIKGGDLAHYLAYNAIADY</sequence>
<dbReference type="GO" id="GO:0004519">
    <property type="term" value="F:endonuclease activity"/>
    <property type="evidence" value="ECO:0007669"/>
    <property type="project" value="UniProtKB-KW"/>
</dbReference>
<dbReference type="PANTHER" id="PTHR48475:SF1">
    <property type="entry name" value="RNASE H TYPE-1 DOMAIN-CONTAINING PROTEIN"/>
    <property type="match status" value="1"/>
</dbReference>
<comment type="caution">
    <text evidence="8">The sequence shown here is derived from an EMBL/GenBank/DDBJ whole genome shotgun (WGS) entry which is preliminary data.</text>
</comment>
<evidence type="ECO:0000256" key="3">
    <source>
        <dbReference type="ARBA" id="ARBA00022722"/>
    </source>
</evidence>
<dbReference type="InterPro" id="IPR043502">
    <property type="entry name" value="DNA/RNA_pol_sf"/>
</dbReference>
<keyword evidence="1" id="KW-0808">Transferase</keyword>
<evidence type="ECO:0000256" key="4">
    <source>
        <dbReference type="ARBA" id="ARBA00022759"/>
    </source>
</evidence>